<dbReference type="AlphaFoldDB" id="A0A0W0FAP2"/>
<feature type="compositionally biased region" description="Polar residues" evidence="5">
    <location>
        <begin position="502"/>
        <end position="515"/>
    </location>
</feature>
<feature type="region of interest" description="Disordered" evidence="5">
    <location>
        <begin position="1"/>
        <end position="22"/>
    </location>
</feature>
<reference evidence="7 8" key="1">
    <citation type="submission" date="2015-12" db="EMBL/GenBank/DDBJ databases">
        <title>Draft genome sequence of Moniliophthora roreri, the causal agent of frosty pod rot of cacao.</title>
        <authorList>
            <person name="Aime M.C."/>
            <person name="Diaz-Valderrama J.R."/>
            <person name="Kijpornyongpan T."/>
            <person name="Phillips-Mora W."/>
        </authorList>
    </citation>
    <scope>NUCLEOTIDE SEQUENCE [LARGE SCALE GENOMIC DNA]</scope>
    <source>
        <strain evidence="7 8">MCA 2952</strain>
    </source>
</reference>
<dbReference type="InterPro" id="IPR052406">
    <property type="entry name" value="Chromatin_Remodeling_Comp"/>
</dbReference>
<dbReference type="GO" id="GO:0016586">
    <property type="term" value="C:RSC-type complex"/>
    <property type="evidence" value="ECO:0007669"/>
    <property type="project" value="TreeGrafter"/>
</dbReference>
<feature type="compositionally biased region" description="Pro residues" evidence="5">
    <location>
        <begin position="517"/>
        <end position="528"/>
    </location>
</feature>
<evidence type="ECO:0000256" key="4">
    <source>
        <dbReference type="ARBA" id="ARBA00023242"/>
    </source>
</evidence>
<dbReference type="GO" id="GO:0006325">
    <property type="term" value="P:chromatin organization"/>
    <property type="evidence" value="ECO:0007669"/>
    <property type="project" value="UniProtKB-KW"/>
</dbReference>
<accession>A0A0W0FAP2</accession>
<organism evidence="7 8">
    <name type="scientific">Moniliophthora roreri</name>
    <name type="common">Frosty pod rot fungus</name>
    <name type="synonym">Monilia roreri</name>
    <dbReference type="NCBI Taxonomy" id="221103"/>
    <lineage>
        <taxon>Eukaryota</taxon>
        <taxon>Fungi</taxon>
        <taxon>Dikarya</taxon>
        <taxon>Basidiomycota</taxon>
        <taxon>Agaricomycotina</taxon>
        <taxon>Agaricomycetes</taxon>
        <taxon>Agaricomycetidae</taxon>
        <taxon>Agaricales</taxon>
        <taxon>Marasmiineae</taxon>
        <taxon>Marasmiaceae</taxon>
        <taxon>Moniliophthora</taxon>
    </lineage>
</organism>
<feature type="domain" description="RFX-type winged-helix" evidence="6">
    <location>
        <begin position="345"/>
        <end position="421"/>
    </location>
</feature>
<proteinExistence type="predicted"/>
<sequence length="643" mass="72496">MSQTTTYYRSSSYQPQATQQTAGLPAHLQDDYERWYTESTHSNRMVLALRSGIDTEIAWALDRLCRLCVNDVFNIMQIPRLIDALFEWPEWFVTEGYKEALSPAYDLSSLFSLSGQVVQRKRHALESLIILRTSSLMEHNAQPLAKHSHTIPLIEKALLNLDAANDEHVEFILNTLDLFVSVGTSYILPPRSAPKSRSILHPLLHIASTSSNRTLIISSLSAISLIFSNSQNTSYLSSISPALDAAIRYLPLLNDKPLLEAAVNYLYTHLSNTAMSRAFLRHPSMPTVLKMLVSLLLAEQVEETIQVDVTGTVHTVPLNVVLQKDRELTEEEFNRLLPVPEPQRCYEWMQMMFVAEPDAEVTQVDFWNLYKDTFCPYSDKYPPFNASDVIKSVTNIFPAAQAMVVPGPPQRFIVRGVNRRKVTVVQERLKCHWDRSQCPLPAFATHSELCKHISEHVDAVNEDNAACLWSECLRSGLTKKALCSHVLTHLPSPQTPDRHPSQSDTITLSSPTGQYPTPNPTARPPPPLRSTVITYNKAAQDPPPTSLTALLCIRILFRASFASVEAAPRIDEDHFGFPGIVEDFSQEDVVELTDEDKDGERKGRKAFLNVKSMMERVQMKDEILMDWILEMVDIDAMIPGMIQ</sequence>
<dbReference type="EMBL" id="LATX01002176">
    <property type="protein sequence ID" value="KTB33402.1"/>
    <property type="molecule type" value="Genomic_DNA"/>
</dbReference>
<evidence type="ECO:0000259" key="6">
    <source>
        <dbReference type="PROSITE" id="PS51526"/>
    </source>
</evidence>
<protein>
    <submittedName>
        <fullName evidence="7">Putative conserved protein UP5</fullName>
    </submittedName>
</protein>
<dbReference type="PANTHER" id="PTHR22970">
    <property type="entry name" value="AT-RICH INTERACTIVE DOMAIN-CONTAINING PROTEIN 2"/>
    <property type="match status" value="1"/>
</dbReference>
<keyword evidence="2" id="KW-0805">Transcription regulation</keyword>
<dbReference type="Proteomes" id="UP000054988">
    <property type="component" value="Unassembled WGS sequence"/>
</dbReference>
<dbReference type="GO" id="GO:0006355">
    <property type="term" value="P:regulation of DNA-templated transcription"/>
    <property type="evidence" value="ECO:0007669"/>
    <property type="project" value="InterPro"/>
</dbReference>
<dbReference type="eggNOG" id="ENOG502QVTM">
    <property type="taxonomic scope" value="Eukaryota"/>
</dbReference>
<evidence type="ECO:0000256" key="1">
    <source>
        <dbReference type="ARBA" id="ARBA00022853"/>
    </source>
</evidence>
<name>A0A0W0FAP2_MONRR</name>
<dbReference type="GO" id="GO:0003677">
    <property type="term" value="F:DNA binding"/>
    <property type="evidence" value="ECO:0007669"/>
    <property type="project" value="InterPro"/>
</dbReference>
<feature type="region of interest" description="Disordered" evidence="5">
    <location>
        <begin position="490"/>
        <end position="530"/>
    </location>
</feature>
<evidence type="ECO:0000313" key="8">
    <source>
        <dbReference type="Proteomes" id="UP000054988"/>
    </source>
</evidence>
<gene>
    <name evidence="7" type="ORF">WG66_14020</name>
</gene>
<feature type="compositionally biased region" description="Low complexity" evidence="5">
    <location>
        <begin position="1"/>
        <end position="16"/>
    </location>
</feature>
<evidence type="ECO:0000313" key="7">
    <source>
        <dbReference type="EMBL" id="KTB33402.1"/>
    </source>
</evidence>
<keyword evidence="3" id="KW-0804">Transcription</keyword>
<dbReference type="SUPFAM" id="SSF48371">
    <property type="entry name" value="ARM repeat"/>
    <property type="match status" value="1"/>
</dbReference>
<dbReference type="PROSITE" id="PS51526">
    <property type="entry name" value="RFX_DBD"/>
    <property type="match status" value="1"/>
</dbReference>
<keyword evidence="1" id="KW-0156">Chromatin regulator</keyword>
<comment type="caution">
    <text evidence="7">The sequence shown here is derived from an EMBL/GenBank/DDBJ whole genome shotgun (WGS) entry which is preliminary data.</text>
</comment>
<evidence type="ECO:0000256" key="2">
    <source>
        <dbReference type="ARBA" id="ARBA00023015"/>
    </source>
</evidence>
<evidence type="ECO:0000256" key="5">
    <source>
        <dbReference type="SAM" id="MobiDB-lite"/>
    </source>
</evidence>
<dbReference type="InterPro" id="IPR003150">
    <property type="entry name" value="DNA-bd_RFX"/>
</dbReference>
<dbReference type="InterPro" id="IPR016024">
    <property type="entry name" value="ARM-type_fold"/>
</dbReference>
<evidence type="ECO:0000256" key="3">
    <source>
        <dbReference type="ARBA" id="ARBA00023163"/>
    </source>
</evidence>
<dbReference type="PANTHER" id="PTHR22970:SF14">
    <property type="entry name" value="AT-RICH INTERACTIVE DOMAIN-CONTAINING PROTEIN 2"/>
    <property type="match status" value="1"/>
</dbReference>
<keyword evidence="4" id="KW-0539">Nucleus</keyword>